<sequence>MKRIEIAKKIGELKKKHGLYVLDLLREEEVLMYWRSLGVKYGLPIDALNEIVRSLLKLSRSVQIKIQSGLGLKEKAICMVGYGAMSSTLSQAFINEGYKIIITGRDVEKAHEVAKKLGVASGSIEEALTQCDVAILAIPTQAFLEGYVDTIAGFLKGKIVMDILSTKAAVFKRVEDLSERHNFNYVSTHPLFGPYTPPRGERIVLIPSKTGFAVIDYVQDLWKSIGVEPVMSTLEEHEKAMAIIQVLTHFMLFTYRDAVKSMAEELGIDVEKFATATYRDVRAVVARLEKIKSVVREIEMQNPYSHYVKTSLAAFLKERVSIDAKGD</sequence>
<organism evidence="4">
    <name type="scientific">Ignisphaera aggregans</name>
    <dbReference type="NCBI Taxonomy" id="334771"/>
    <lineage>
        <taxon>Archaea</taxon>
        <taxon>Thermoproteota</taxon>
        <taxon>Thermoprotei</taxon>
        <taxon>Desulfurococcales</taxon>
        <taxon>Desulfurococcaceae</taxon>
        <taxon>Ignisphaera</taxon>
    </lineage>
</organism>
<name>A0A7J2U2Q8_9CREN</name>
<dbReference type="Pfam" id="PF01817">
    <property type="entry name" value="CM_2"/>
    <property type="match status" value="1"/>
</dbReference>
<feature type="domain" description="Chorismate mutase" evidence="2">
    <location>
        <begin position="1"/>
        <end position="67"/>
    </location>
</feature>
<gene>
    <name evidence="4" type="ORF">ENO26_05910</name>
</gene>
<evidence type="ECO:0000259" key="2">
    <source>
        <dbReference type="PROSITE" id="PS51168"/>
    </source>
</evidence>
<evidence type="ECO:0000256" key="1">
    <source>
        <dbReference type="ARBA" id="ARBA00023002"/>
    </source>
</evidence>
<proteinExistence type="predicted"/>
<dbReference type="InterPro" id="IPR002701">
    <property type="entry name" value="CM_II_prokaryot"/>
</dbReference>
<dbReference type="GO" id="GO:0004665">
    <property type="term" value="F:prephenate dehydrogenase (NADP+) activity"/>
    <property type="evidence" value="ECO:0007669"/>
    <property type="project" value="InterPro"/>
</dbReference>
<dbReference type="AlphaFoldDB" id="A0A7J2U2Q8"/>
<dbReference type="GO" id="GO:0008977">
    <property type="term" value="F:prephenate dehydrogenase (NAD+) activity"/>
    <property type="evidence" value="ECO:0007669"/>
    <property type="project" value="InterPro"/>
</dbReference>
<dbReference type="Pfam" id="PF02153">
    <property type="entry name" value="PDH_N"/>
    <property type="match status" value="1"/>
</dbReference>
<dbReference type="InterPro" id="IPR036291">
    <property type="entry name" value="NAD(P)-bd_dom_sf"/>
</dbReference>
<dbReference type="InterPro" id="IPR003099">
    <property type="entry name" value="Prephen_DH"/>
</dbReference>
<dbReference type="Pfam" id="PF20463">
    <property type="entry name" value="PDH_C"/>
    <property type="match status" value="1"/>
</dbReference>
<dbReference type="GO" id="GO:0046417">
    <property type="term" value="P:chorismate metabolic process"/>
    <property type="evidence" value="ECO:0007669"/>
    <property type="project" value="InterPro"/>
</dbReference>
<dbReference type="GO" id="GO:0070403">
    <property type="term" value="F:NAD+ binding"/>
    <property type="evidence" value="ECO:0007669"/>
    <property type="project" value="InterPro"/>
</dbReference>
<dbReference type="InterPro" id="IPR046826">
    <property type="entry name" value="PDH_N"/>
</dbReference>
<dbReference type="SUPFAM" id="SSF48179">
    <property type="entry name" value="6-phosphogluconate dehydrogenase C-terminal domain-like"/>
    <property type="match status" value="1"/>
</dbReference>
<dbReference type="Gene3D" id="1.10.3660.10">
    <property type="entry name" value="6-phosphogluconate dehydrogenase C-terminal like domain"/>
    <property type="match status" value="1"/>
</dbReference>
<dbReference type="SMART" id="SM00830">
    <property type="entry name" value="CM_2"/>
    <property type="match status" value="1"/>
</dbReference>
<evidence type="ECO:0000259" key="3">
    <source>
        <dbReference type="PROSITE" id="PS51176"/>
    </source>
</evidence>
<dbReference type="InterPro" id="IPR036263">
    <property type="entry name" value="Chorismate_II_sf"/>
</dbReference>
<dbReference type="SUPFAM" id="SSF48600">
    <property type="entry name" value="Chorismate mutase II"/>
    <property type="match status" value="1"/>
</dbReference>
<feature type="domain" description="Prephenate/arogenate dehydrogenase" evidence="3">
    <location>
        <begin position="75"/>
        <end position="327"/>
    </location>
</feature>
<reference evidence="4" key="1">
    <citation type="journal article" date="2020" name="mSystems">
        <title>Genome- and Community-Level Interaction Insights into Carbon Utilization and Element Cycling Functions of Hydrothermarchaeota in Hydrothermal Sediment.</title>
        <authorList>
            <person name="Zhou Z."/>
            <person name="Liu Y."/>
            <person name="Xu W."/>
            <person name="Pan J."/>
            <person name="Luo Z.H."/>
            <person name="Li M."/>
        </authorList>
    </citation>
    <scope>NUCLEOTIDE SEQUENCE [LARGE SCALE GENOMIC DNA]</scope>
    <source>
        <strain evidence="4">SpSt-125</strain>
    </source>
</reference>
<dbReference type="PANTHER" id="PTHR21363:SF0">
    <property type="entry name" value="PREPHENATE DEHYDROGENASE [NADP(+)]"/>
    <property type="match status" value="1"/>
</dbReference>
<protein>
    <submittedName>
        <fullName evidence="4">Bifunctional chorismate mutase/prephenate dehydrogenase</fullName>
    </submittedName>
</protein>
<comment type="caution">
    <text evidence="4">The sequence shown here is derived from an EMBL/GenBank/DDBJ whole genome shotgun (WGS) entry which is preliminary data.</text>
</comment>
<dbReference type="InterPro" id="IPR046825">
    <property type="entry name" value="PDH_C"/>
</dbReference>
<dbReference type="InterPro" id="IPR008927">
    <property type="entry name" value="6-PGluconate_DH-like_C_sf"/>
</dbReference>
<dbReference type="PROSITE" id="PS51168">
    <property type="entry name" value="CHORISMATE_MUT_2"/>
    <property type="match status" value="1"/>
</dbReference>
<dbReference type="GO" id="GO:0006571">
    <property type="term" value="P:tyrosine biosynthetic process"/>
    <property type="evidence" value="ECO:0007669"/>
    <property type="project" value="InterPro"/>
</dbReference>
<dbReference type="EMBL" id="DSEU01000040">
    <property type="protein sequence ID" value="HEM67084.1"/>
    <property type="molecule type" value="Genomic_DNA"/>
</dbReference>
<keyword evidence="1" id="KW-0560">Oxidoreductase</keyword>
<dbReference type="SUPFAM" id="SSF51735">
    <property type="entry name" value="NAD(P)-binding Rossmann-fold domains"/>
    <property type="match status" value="1"/>
</dbReference>
<dbReference type="PANTHER" id="PTHR21363">
    <property type="entry name" value="PREPHENATE DEHYDROGENASE"/>
    <property type="match status" value="1"/>
</dbReference>
<evidence type="ECO:0000313" key="4">
    <source>
        <dbReference type="EMBL" id="HEM67084.1"/>
    </source>
</evidence>
<dbReference type="Gene3D" id="1.20.59.10">
    <property type="entry name" value="Chorismate mutase"/>
    <property type="match status" value="1"/>
</dbReference>
<accession>A0A7J2U2Q8</accession>
<dbReference type="InterPro" id="IPR050812">
    <property type="entry name" value="Preph/Arog_dehydrog"/>
</dbReference>
<dbReference type="InterPro" id="IPR036979">
    <property type="entry name" value="CM_dom_sf"/>
</dbReference>
<dbReference type="Gene3D" id="3.40.50.720">
    <property type="entry name" value="NAD(P)-binding Rossmann-like Domain"/>
    <property type="match status" value="1"/>
</dbReference>
<dbReference type="GO" id="GO:0004106">
    <property type="term" value="F:chorismate mutase activity"/>
    <property type="evidence" value="ECO:0007669"/>
    <property type="project" value="InterPro"/>
</dbReference>
<dbReference type="PROSITE" id="PS51176">
    <property type="entry name" value="PDH_ADH"/>
    <property type="match status" value="1"/>
</dbReference>